<dbReference type="InterPro" id="IPR007484">
    <property type="entry name" value="Peptidase_M28"/>
</dbReference>
<keyword evidence="4" id="KW-0031">Aminopeptidase</keyword>
<dbReference type="GO" id="GO:0008235">
    <property type="term" value="F:metalloexopeptidase activity"/>
    <property type="evidence" value="ECO:0007669"/>
    <property type="project" value="InterPro"/>
</dbReference>
<keyword evidence="2" id="KW-0732">Signal</keyword>
<reference evidence="4 5" key="1">
    <citation type="submission" date="2019-02" db="EMBL/GenBank/DDBJ databases">
        <title>Deep-cultivation of Planctomycetes and their phenomic and genomic characterization uncovers novel biology.</title>
        <authorList>
            <person name="Wiegand S."/>
            <person name="Jogler M."/>
            <person name="Boedeker C."/>
            <person name="Pinto D."/>
            <person name="Vollmers J."/>
            <person name="Rivas-Marin E."/>
            <person name="Kohn T."/>
            <person name="Peeters S.H."/>
            <person name="Heuer A."/>
            <person name="Rast P."/>
            <person name="Oberbeckmann S."/>
            <person name="Bunk B."/>
            <person name="Jeske O."/>
            <person name="Meyerdierks A."/>
            <person name="Storesund J.E."/>
            <person name="Kallscheuer N."/>
            <person name="Luecker S."/>
            <person name="Lage O.M."/>
            <person name="Pohl T."/>
            <person name="Merkel B.J."/>
            <person name="Hornburger P."/>
            <person name="Mueller R.-W."/>
            <person name="Bruemmer F."/>
            <person name="Labrenz M."/>
            <person name="Spormann A.M."/>
            <person name="Op den Camp H."/>
            <person name="Overmann J."/>
            <person name="Amann R."/>
            <person name="Jetten M.S.M."/>
            <person name="Mascher T."/>
            <person name="Medema M.H."/>
            <person name="Devos D.P."/>
            <person name="Kaster A.-K."/>
            <person name="Ovreas L."/>
            <person name="Rohde M."/>
            <person name="Galperin M.Y."/>
            <person name="Jogler C."/>
        </authorList>
    </citation>
    <scope>NUCLEOTIDE SEQUENCE [LARGE SCALE GENOMIC DNA]</scope>
    <source>
        <strain evidence="4 5">V22</strain>
    </source>
</reference>
<evidence type="ECO:0000313" key="4">
    <source>
        <dbReference type="EMBL" id="QDT66558.1"/>
    </source>
</evidence>
<feature type="chain" id="PRO_5021795906" evidence="2">
    <location>
        <begin position="19"/>
        <end position="398"/>
    </location>
</feature>
<protein>
    <submittedName>
        <fullName evidence="4">Aminopeptidase YwaD</fullName>
        <ecNumber evidence="4">3.4.11.6</ecNumber>
    </submittedName>
</protein>
<dbReference type="InterPro" id="IPR045175">
    <property type="entry name" value="M28_fam"/>
</dbReference>
<dbReference type="EC" id="3.4.11.6" evidence="4"/>
<evidence type="ECO:0000256" key="2">
    <source>
        <dbReference type="SAM" id="SignalP"/>
    </source>
</evidence>
<keyword evidence="4" id="KW-0378">Hydrolase</keyword>
<dbReference type="Pfam" id="PF04389">
    <property type="entry name" value="Peptidase_M28"/>
    <property type="match status" value="1"/>
</dbReference>
<dbReference type="OrthoDB" id="9762302at2"/>
<dbReference type="PANTHER" id="PTHR12147">
    <property type="entry name" value="METALLOPEPTIDASE M28 FAMILY MEMBER"/>
    <property type="match status" value="1"/>
</dbReference>
<sequence length="398" mass="44413" precursor="true">MLSRTLIALLLLATPLFAAERVALEAVKPLDPDVIQAGDVRPHVMFLADETRHGRPGGKAAMAAGYISRHFAEIGLKPLFEESYFQRIPGRTPRDEEGNVTGPRPVQGMNIGGVLPGSDPELADEIIILSAHYDHLGVRGDQVYPGADDNASGVAMLLEVADRLSLQTVAPKRTIVFLAFDLEERMLFGSRYFAANMPFDQSRLKLFITADMIGRSLGGLDLPSVFVLGSEYSSELTTLLQQTNPPAGLTMRRLGVDLIGTRSDYGPFRDRKIPFLFFSTGEHPDYHTPRDVPEKIEYDKLARISELIRDLVREVGNTEEPPQWRDRFEPFLEEAETLNQIATLILSQAEERQLNAIQLLTVNQAKSRTDAVLKRGQMTHDERAWLIRLAQVMLLTVL</sequence>
<dbReference type="Proteomes" id="UP000319976">
    <property type="component" value="Chromosome"/>
</dbReference>
<feature type="region of interest" description="Disordered" evidence="1">
    <location>
        <begin position="90"/>
        <end position="112"/>
    </location>
</feature>
<dbReference type="KEGG" id="chya:V22_38280"/>
<feature type="signal peptide" evidence="2">
    <location>
        <begin position="1"/>
        <end position="18"/>
    </location>
</feature>
<name>A0A517TDV6_9PLAN</name>
<dbReference type="PANTHER" id="PTHR12147:SF26">
    <property type="entry name" value="PEPTIDASE M28 DOMAIN-CONTAINING PROTEIN"/>
    <property type="match status" value="1"/>
</dbReference>
<gene>
    <name evidence="4" type="primary">ywaD_2</name>
    <name evidence="4" type="ORF">V22_38280</name>
</gene>
<evidence type="ECO:0000256" key="1">
    <source>
        <dbReference type="SAM" id="MobiDB-lite"/>
    </source>
</evidence>
<dbReference type="AlphaFoldDB" id="A0A517TDV6"/>
<dbReference type="RefSeq" id="WP_145265740.1">
    <property type="nucleotide sequence ID" value="NZ_CP036316.1"/>
</dbReference>
<keyword evidence="5" id="KW-1185">Reference proteome</keyword>
<dbReference type="GO" id="GO:0004177">
    <property type="term" value="F:aminopeptidase activity"/>
    <property type="evidence" value="ECO:0007669"/>
    <property type="project" value="UniProtKB-KW"/>
</dbReference>
<dbReference type="Gene3D" id="3.40.630.10">
    <property type="entry name" value="Zn peptidases"/>
    <property type="match status" value="1"/>
</dbReference>
<keyword evidence="4" id="KW-0645">Protease</keyword>
<accession>A0A517TDV6</accession>
<dbReference type="SUPFAM" id="SSF53187">
    <property type="entry name" value="Zn-dependent exopeptidases"/>
    <property type="match status" value="1"/>
</dbReference>
<proteinExistence type="predicted"/>
<organism evidence="4 5">
    <name type="scientific">Calycomorphotria hydatis</name>
    <dbReference type="NCBI Taxonomy" id="2528027"/>
    <lineage>
        <taxon>Bacteria</taxon>
        <taxon>Pseudomonadati</taxon>
        <taxon>Planctomycetota</taxon>
        <taxon>Planctomycetia</taxon>
        <taxon>Planctomycetales</taxon>
        <taxon>Planctomycetaceae</taxon>
        <taxon>Calycomorphotria</taxon>
    </lineage>
</organism>
<dbReference type="GO" id="GO:0006508">
    <property type="term" value="P:proteolysis"/>
    <property type="evidence" value="ECO:0007669"/>
    <property type="project" value="InterPro"/>
</dbReference>
<feature type="domain" description="Peptidase M28" evidence="3">
    <location>
        <begin position="110"/>
        <end position="311"/>
    </location>
</feature>
<dbReference type="EMBL" id="CP036316">
    <property type="protein sequence ID" value="QDT66558.1"/>
    <property type="molecule type" value="Genomic_DNA"/>
</dbReference>
<evidence type="ECO:0000313" key="5">
    <source>
        <dbReference type="Proteomes" id="UP000319976"/>
    </source>
</evidence>
<evidence type="ECO:0000259" key="3">
    <source>
        <dbReference type="Pfam" id="PF04389"/>
    </source>
</evidence>